<dbReference type="InterPro" id="IPR007922">
    <property type="entry name" value="DciA-like"/>
</dbReference>
<accession>A0A511FR62</accession>
<evidence type="ECO:0000256" key="1">
    <source>
        <dbReference type="SAM" id="MobiDB-lite"/>
    </source>
</evidence>
<dbReference type="PANTHER" id="PTHR36456:SF1">
    <property type="entry name" value="UPF0232 PROTEIN SCO3875"/>
    <property type="match status" value="1"/>
</dbReference>
<organism evidence="2 3">
    <name type="scientific">Acetobacter tropicalis</name>
    <dbReference type="NCBI Taxonomy" id="104102"/>
    <lineage>
        <taxon>Bacteria</taxon>
        <taxon>Pseudomonadati</taxon>
        <taxon>Pseudomonadota</taxon>
        <taxon>Alphaproteobacteria</taxon>
        <taxon>Acetobacterales</taxon>
        <taxon>Acetobacteraceae</taxon>
        <taxon>Acetobacter</taxon>
    </lineage>
</organism>
<dbReference type="Pfam" id="PF05258">
    <property type="entry name" value="DciA"/>
    <property type="match status" value="1"/>
</dbReference>
<feature type="region of interest" description="Disordered" evidence="1">
    <location>
        <begin position="170"/>
        <end position="191"/>
    </location>
</feature>
<evidence type="ECO:0008006" key="4">
    <source>
        <dbReference type="Google" id="ProtNLM"/>
    </source>
</evidence>
<evidence type="ECO:0000313" key="2">
    <source>
        <dbReference type="EMBL" id="GEL51438.1"/>
    </source>
</evidence>
<protein>
    <recommendedName>
        <fullName evidence="4">DUF721 domain-containing protein</fullName>
    </recommendedName>
</protein>
<dbReference type="AlphaFoldDB" id="A0A511FR62"/>
<name>A0A511FR62_9PROT</name>
<feature type="compositionally biased region" description="Low complexity" evidence="1">
    <location>
        <begin position="18"/>
        <end position="31"/>
    </location>
</feature>
<sequence>MTKESLSGKTGAKKTRATTRSAPSARSSAKTGTAPQREGKPSLEQSAQTAGKTTDHAASKTGPAEPPRRAMTARSLAALLPAVTAPAFRRRNPASVQLFTDWSDIVGPAHAAVTTPSKLAAGTLTIACAGPVAMELQHLSDALIARINTWCGQALVARLRFVQDPKAGMRPAAARRSPSLRPAPKCSVPDMQESPLKEALEALGAQILREKQKR</sequence>
<reference evidence="2 3" key="1">
    <citation type="submission" date="2019-07" db="EMBL/GenBank/DDBJ databases">
        <title>Whole genome shotgun sequence of Acetobacter tropicalis NBRC 16470.</title>
        <authorList>
            <person name="Hosoyama A."/>
            <person name="Uohara A."/>
            <person name="Ohji S."/>
            <person name="Ichikawa N."/>
        </authorList>
    </citation>
    <scope>NUCLEOTIDE SEQUENCE [LARGE SCALE GENOMIC DNA]</scope>
    <source>
        <strain evidence="2 3">NBRC 16470</strain>
    </source>
</reference>
<feature type="compositionally biased region" description="Low complexity" evidence="1">
    <location>
        <begin position="170"/>
        <end position="184"/>
    </location>
</feature>
<evidence type="ECO:0000313" key="3">
    <source>
        <dbReference type="Proteomes" id="UP000321800"/>
    </source>
</evidence>
<feature type="region of interest" description="Disordered" evidence="1">
    <location>
        <begin position="1"/>
        <end position="70"/>
    </location>
</feature>
<gene>
    <name evidence="2" type="ORF">ATR01nite_25130</name>
</gene>
<dbReference type="Proteomes" id="UP000321800">
    <property type="component" value="Unassembled WGS sequence"/>
</dbReference>
<comment type="caution">
    <text evidence="2">The sequence shown here is derived from an EMBL/GenBank/DDBJ whole genome shotgun (WGS) entry which is preliminary data.</text>
</comment>
<feature type="compositionally biased region" description="Polar residues" evidence="1">
    <location>
        <begin position="43"/>
        <end position="52"/>
    </location>
</feature>
<proteinExistence type="predicted"/>
<dbReference type="PANTHER" id="PTHR36456">
    <property type="entry name" value="UPF0232 PROTEIN SCO3875"/>
    <property type="match status" value="1"/>
</dbReference>
<dbReference type="EMBL" id="BJVR01000035">
    <property type="protein sequence ID" value="GEL51438.1"/>
    <property type="molecule type" value="Genomic_DNA"/>
</dbReference>